<dbReference type="PIRSF" id="PIRSF037112">
    <property type="entry name" value="Antirestriction_ArdC"/>
    <property type="match status" value="1"/>
</dbReference>
<dbReference type="InterPro" id="IPR017113">
    <property type="entry name" value="Antirestriction_ArdC"/>
</dbReference>
<organism evidence="4 5">
    <name type="scientific">Rhizobium lemnae</name>
    <dbReference type="NCBI Taxonomy" id="1214924"/>
    <lineage>
        <taxon>Bacteria</taxon>
        <taxon>Pseudomonadati</taxon>
        <taxon>Pseudomonadota</taxon>
        <taxon>Alphaproteobacteria</taxon>
        <taxon>Hyphomicrobiales</taxon>
        <taxon>Rhizobiaceae</taxon>
        <taxon>Rhizobium/Agrobacterium group</taxon>
        <taxon>Rhizobium</taxon>
    </lineage>
</organism>
<evidence type="ECO:0000259" key="2">
    <source>
        <dbReference type="Pfam" id="PF08401"/>
    </source>
</evidence>
<dbReference type="Pfam" id="PF18818">
    <property type="entry name" value="MPTase-PolyVal"/>
    <property type="match status" value="1"/>
</dbReference>
<gene>
    <name evidence="4" type="ORF">ACFOVS_13925</name>
</gene>
<feature type="region of interest" description="Disordered" evidence="1">
    <location>
        <begin position="288"/>
        <end position="313"/>
    </location>
</feature>
<feature type="domain" description="N-terminal" evidence="2">
    <location>
        <begin position="12"/>
        <end position="127"/>
    </location>
</feature>
<name>A0ABV8E9J5_9HYPH</name>
<evidence type="ECO:0000313" key="4">
    <source>
        <dbReference type="EMBL" id="MFC3969210.1"/>
    </source>
</evidence>
<evidence type="ECO:0000256" key="1">
    <source>
        <dbReference type="SAM" id="MobiDB-lite"/>
    </source>
</evidence>
<dbReference type="Pfam" id="PF08401">
    <property type="entry name" value="ArdcN"/>
    <property type="match status" value="1"/>
</dbReference>
<dbReference type="InterPro" id="IPR013610">
    <property type="entry name" value="ArdC_N"/>
</dbReference>
<dbReference type="EMBL" id="JBHSBD010000058">
    <property type="protein sequence ID" value="MFC3969210.1"/>
    <property type="molecule type" value="Genomic_DNA"/>
</dbReference>
<accession>A0ABV8E9J5</accession>
<dbReference type="RefSeq" id="WP_247262050.1">
    <property type="nucleotide sequence ID" value="NZ_JALJQZ010000034.1"/>
</dbReference>
<protein>
    <submittedName>
        <fullName evidence="4">ArdC family protein</fullName>
    </submittedName>
</protein>
<reference evidence="5" key="1">
    <citation type="journal article" date="2019" name="Int. J. Syst. Evol. Microbiol.">
        <title>The Global Catalogue of Microorganisms (GCM) 10K type strain sequencing project: providing services to taxonomists for standard genome sequencing and annotation.</title>
        <authorList>
            <consortium name="The Broad Institute Genomics Platform"/>
            <consortium name="The Broad Institute Genome Sequencing Center for Infectious Disease"/>
            <person name="Wu L."/>
            <person name="Ma J."/>
        </authorList>
    </citation>
    <scope>NUCLEOTIDE SEQUENCE [LARGE SCALE GENOMIC DNA]</scope>
    <source>
        <strain evidence="5">TBRC 5781</strain>
    </source>
</reference>
<feature type="domain" description="Polyvalent protein metallopeptidase" evidence="3">
    <location>
        <begin position="151"/>
        <end position="276"/>
    </location>
</feature>
<proteinExistence type="predicted"/>
<dbReference type="Proteomes" id="UP001595697">
    <property type="component" value="Unassembled WGS sequence"/>
</dbReference>
<dbReference type="InterPro" id="IPR041459">
    <property type="entry name" value="MPTase-PolyVal"/>
</dbReference>
<sequence>MSSTSTSAQRADVYSRVTAEIISAIEQGAGEWRAPWFHHGTSIARPTNVSSGKRYRGINTLALWAAGFAAGYGDGLWGTYKQWQDAGAQVREGERSTTVVLWREIQVSRQDDDDGQRRMFARAFSVFNVTQVDGYERPATPTLPEAERLAHAEAFIANLGVKTEFGGSEAYYRPSADTVFMPPFTSFHDAASFYGVWLHECGHASGSKHRLDRDLSGRFGSAAYAAEECLVEILSGLVLADLGIAHHPRPDHAAYAASWLKVLKDDPKAIFTAASKAQQAADWMHARQSRTKAKATSTSATLRQPSHCDGNCA</sequence>
<evidence type="ECO:0000259" key="3">
    <source>
        <dbReference type="Pfam" id="PF18818"/>
    </source>
</evidence>
<evidence type="ECO:0000313" key="5">
    <source>
        <dbReference type="Proteomes" id="UP001595697"/>
    </source>
</evidence>
<keyword evidence="5" id="KW-1185">Reference proteome</keyword>
<comment type="caution">
    <text evidence="4">The sequence shown here is derived from an EMBL/GenBank/DDBJ whole genome shotgun (WGS) entry which is preliminary data.</text>
</comment>